<dbReference type="EMBL" id="CP129113">
    <property type="protein sequence ID" value="WLV24286.1"/>
    <property type="molecule type" value="Genomic_DNA"/>
</dbReference>
<gene>
    <name evidence="2" type="ORF">QR721_11660</name>
</gene>
<keyword evidence="3" id="KW-1185">Reference proteome</keyword>
<name>A0ABY9KU77_9BACI</name>
<keyword evidence="1" id="KW-1133">Transmembrane helix</keyword>
<keyword evidence="1" id="KW-0812">Transmembrane</keyword>
<dbReference type="RefSeq" id="WP_348027154.1">
    <property type="nucleotide sequence ID" value="NZ_CP129113.1"/>
</dbReference>
<evidence type="ECO:0000313" key="2">
    <source>
        <dbReference type="EMBL" id="WLV24286.1"/>
    </source>
</evidence>
<keyword evidence="1" id="KW-0472">Membrane</keyword>
<evidence type="ECO:0000256" key="1">
    <source>
        <dbReference type="SAM" id="Phobius"/>
    </source>
</evidence>
<reference evidence="2" key="1">
    <citation type="submission" date="2023-06" db="EMBL/GenBank/DDBJ databases">
        <title>A Treasure from Seagulls: Isolation and Description of Aciduricobacillus qingdaonensis gen. nov., sp. nov., a Rare Obligately Uric Acid-utilizing Member in the Family Bacillaceae.</title>
        <authorList>
            <person name="Liu W."/>
            <person name="Wang B."/>
        </authorList>
    </citation>
    <scope>NUCLEOTIDE SEQUENCE</scope>
    <source>
        <strain evidence="2">44XB</strain>
    </source>
</reference>
<evidence type="ECO:0000313" key="3">
    <source>
        <dbReference type="Proteomes" id="UP001180087"/>
    </source>
</evidence>
<accession>A0ABY9KU77</accession>
<protein>
    <submittedName>
        <fullName evidence="2">Uncharacterized protein</fullName>
    </submittedName>
</protein>
<proteinExistence type="predicted"/>
<organism evidence="2 3">
    <name type="scientific">Aciduricibacillus chroicocephali</name>
    <dbReference type="NCBI Taxonomy" id="3054939"/>
    <lineage>
        <taxon>Bacteria</taxon>
        <taxon>Bacillati</taxon>
        <taxon>Bacillota</taxon>
        <taxon>Bacilli</taxon>
        <taxon>Bacillales</taxon>
        <taxon>Bacillaceae</taxon>
        <taxon>Aciduricibacillus</taxon>
    </lineage>
</organism>
<sequence length="87" mass="10171">MEVLIVLQKTRQSCNSLSRIAFTHFPSKLFALSPIHVQSSIKKVYYAIQLIVKTVKKQLFWLGLILLSYKGWVAFEALQFCLWRLKL</sequence>
<dbReference type="Proteomes" id="UP001180087">
    <property type="component" value="Chromosome"/>
</dbReference>
<feature type="transmembrane region" description="Helical" evidence="1">
    <location>
        <begin position="59"/>
        <end position="83"/>
    </location>
</feature>